<name>A0A2N8KJU1_9BURK</name>
<protein>
    <submittedName>
        <fullName evidence="6">FUSC family protein</fullName>
    </submittedName>
</protein>
<feature type="transmembrane region" description="Helical" evidence="5">
    <location>
        <begin position="66"/>
        <end position="83"/>
    </location>
</feature>
<evidence type="ECO:0000256" key="1">
    <source>
        <dbReference type="ARBA" id="ARBA00004141"/>
    </source>
</evidence>
<dbReference type="GO" id="GO:0005886">
    <property type="term" value="C:plasma membrane"/>
    <property type="evidence" value="ECO:0007669"/>
    <property type="project" value="InterPro"/>
</dbReference>
<feature type="transmembrane region" description="Helical" evidence="5">
    <location>
        <begin position="468"/>
        <end position="497"/>
    </location>
</feature>
<evidence type="ECO:0000256" key="4">
    <source>
        <dbReference type="ARBA" id="ARBA00023136"/>
    </source>
</evidence>
<keyword evidence="3 5" id="KW-1133">Transmembrane helix</keyword>
<dbReference type="Proteomes" id="UP000235994">
    <property type="component" value="Unassembled WGS sequence"/>
</dbReference>
<organism evidence="6 7">
    <name type="scientific">Achromobacter pulmonis</name>
    <dbReference type="NCBI Taxonomy" id="1389932"/>
    <lineage>
        <taxon>Bacteria</taxon>
        <taxon>Pseudomonadati</taxon>
        <taxon>Pseudomonadota</taxon>
        <taxon>Betaproteobacteria</taxon>
        <taxon>Burkholderiales</taxon>
        <taxon>Alcaligenaceae</taxon>
        <taxon>Achromobacter</taxon>
    </lineage>
</organism>
<sequence length="688" mass="74649">MHQGQEVCVASQIIDVWRHEIVDRRGGRERAMNRWRPAQWLFSAKLYLAAMLAYAVSVHMALPQSYWAVVTCCVVMSPSSGAIRSKSIYRGMGTFCGGVVALLLTFVVAGVPLLMVIGVGGIAGAGFGLALLDRTPRAYGFQLFAVTLLLIVTSGIDHPEKMFDTAVARICEIWVGLACCAVVDSVLAPRSLGLAVRGRLHAWFSDMANWMDDALLGQRGDASSSHDRHRIIADLTSMSILAGQLSYDPGVGIRERGCVFAIQRRLLRLVPLLSSVEAYSSLWPSEERCALSEWKAAVARRARQGLPADEPLLVEGRKVMSGDTPDAPWKALTRGNFRELVSDVLLLWAEIRQIQAYLTDGRPLPAGLVRHVSEARPFPLWPDFGLALRVSVGILIAYSALCGLWWATGWTQGANAVLMGVVALAFFGTLDEAGRAIGLFLRFSMMGLALAGILSFGLLPLAQNYETFLVVMAIVMLPLGAWAASSPLAILLLAIALSNSDLQAAYAPRDFGAFLDACLATLIGIAVGQWCIGFVRFLGTEHMLRRLAEQERKDVKALTRHTGAQARDNYMNRSLDRIGNIVSRRPAGSDGSVRLLSRLRAGVAVSLIQEAAAGMGVRSNLHDACEAIFAEIRRGWEENAPPQLLLRVDDALSAAWRMDGGAPPALVRGLVGLRVALFERSSPWEPSA</sequence>
<dbReference type="PANTHER" id="PTHR31086">
    <property type="entry name" value="ALUMINUM-ACTIVATED MALATE TRANSPORTER 10"/>
    <property type="match status" value="1"/>
</dbReference>
<dbReference type="Pfam" id="PF04632">
    <property type="entry name" value="FUSC"/>
    <property type="match status" value="1"/>
</dbReference>
<reference evidence="6 7" key="1">
    <citation type="submission" date="2018-01" db="EMBL/GenBank/DDBJ databases">
        <title>The draft genome of an aniline degradation strain ANB-1.</title>
        <authorList>
            <person name="Zhang L."/>
            <person name="Jiang J."/>
        </authorList>
    </citation>
    <scope>NUCLEOTIDE SEQUENCE [LARGE SCALE GENOMIC DNA]</scope>
    <source>
        <strain evidence="6 7">ANB-1</strain>
    </source>
</reference>
<feature type="transmembrane region" description="Helical" evidence="5">
    <location>
        <begin position="139"/>
        <end position="156"/>
    </location>
</feature>
<dbReference type="InterPro" id="IPR006726">
    <property type="entry name" value="PHBA_efflux_AaeB/fusaric-R"/>
</dbReference>
<evidence type="ECO:0000256" key="3">
    <source>
        <dbReference type="ARBA" id="ARBA00022989"/>
    </source>
</evidence>
<evidence type="ECO:0000313" key="6">
    <source>
        <dbReference type="EMBL" id="PND33717.1"/>
    </source>
</evidence>
<evidence type="ECO:0000313" key="7">
    <source>
        <dbReference type="Proteomes" id="UP000235994"/>
    </source>
</evidence>
<feature type="transmembrane region" description="Helical" evidence="5">
    <location>
        <begin position="413"/>
        <end position="430"/>
    </location>
</feature>
<dbReference type="AlphaFoldDB" id="A0A2N8KJU1"/>
<keyword evidence="2 5" id="KW-0812">Transmembrane</keyword>
<proteinExistence type="predicted"/>
<keyword evidence="7" id="KW-1185">Reference proteome</keyword>
<feature type="transmembrane region" description="Helical" evidence="5">
    <location>
        <begin position="95"/>
        <end position="127"/>
    </location>
</feature>
<gene>
    <name evidence="6" type="ORF">C1I89_14810</name>
</gene>
<evidence type="ECO:0000256" key="2">
    <source>
        <dbReference type="ARBA" id="ARBA00022692"/>
    </source>
</evidence>
<evidence type="ECO:0000256" key="5">
    <source>
        <dbReference type="SAM" id="Phobius"/>
    </source>
</evidence>
<dbReference type="EMBL" id="POQS01000003">
    <property type="protein sequence ID" value="PND33717.1"/>
    <property type="molecule type" value="Genomic_DNA"/>
</dbReference>
<feature type="transmembrane region" description="Helical" evidence="5">
    <location>
        <begin position="40"/>
        <end position="60"/>
    </location>
</feature>
<feature type="transmembrane region" description="Helical" evidence="5">
    <location>
        <begin position="517"/>
        <end position="538"/>
    </location>
</feature>
<feature type="transmembrane region" description="Helical" evidence="5">
    <location>
        <begin position="439"/>
        <end position="462"/>
    </location>
</feature>
<accession>A0A2N8KJU1</accession>
<comment type="subcellular location">
    <subcellularLocation>
        <location evidence="1">Membrane</location>
        <topology evidence="1">Multi-pass membrane protein</topology>
    </subcellularLocation>
</comment>
<dbReference type="GO" id="GO:0022857">
    <property type="term" value="F:transmembrane transporter activity"/>
    <property type="evidence" value="ECO:0007669"/>
    <property type="project" value="InterPro"/>
</dbReference>
<comment type="caution">
    <text evidence="6">The sequence shown here is derived from an EMBL/GenBank/DDBJ whole genome shotgun (WGS) entry which is preliminary data.</text>
</comment>
<feature type="transmembrane region" description="Helical" evidence="5">
    <location>
        <begin position="386"/>
        <end position="407"/>
    </location>
</feature>
<keyword evidence="4 5" id="KW-0472">Membrane</keyword>